<name>A0A8X6FXQ2_TRICU</name>
<dbReference type="AlphaFoldDB" id="A0A8X6FXQ2"/>
<evidence type="ECO:0000313" key="2">
    <source>
        <dbReference type="EMBL" id="GFQ91226.1"/>
    </source>
</evidence>
<reference evidence="2" key="1">
    <citation type="submission" date="2020-07" db="EMBL/GenBank/DDBJ databases">
        <title>Multicomponent nature underlies the extraordinary mechanical properties of spider dragline silk.</title>
        <authorList>
            <person name="Kono N."/>
            <person name="Nakamura H."/>
            <person name="Mori M."/>
            <person name="Yoshida Y."/>
            <person name="Ohtoshi R."/>
            <person name="Malay A.D."/>
            <person name="Moran D.A.P."/>
            <person name="Tomita M."/>
            <person name="Numata K."/>
            <person name="Arakawa K."/>
        </authorList>
    </citation>
    <scope>NUCLEOTIDE SEQUENCE</scope>
</reference>
<dbReference type="EMBL" id="BMAO01013834">
    <property type="protein sequence ID" value="GFQ91226.1"/>
    <property type="molecule type" value="Genomic_DNA"/>
</dbReference>
<comment type="caution">
    <text evidence="2">The sequence shown here is derived from an EMBL/GenBank/DDBJ whole genome shotgun (WGS) entry which is preliminary data.</text>
</comment>
<feature type="non-terminal residue" evidence="2">
    <location>
        <position position="112"/>
    </location>
</feature>
<feature type="region of interest" description="Disordered" evidence="1">
    <location>
        <begin position="1"/>
        <end position="23"/>
    </location>
</feature>
<evidence type="ECO:0000313" key="3">
    <source>
        <dbReference type="Proteomes" id="UP000887116"/>
    </source>
</evidence>
<keyword evidence="3" id="KW-1185">Reference proteome</keyword>
<dbReference type="Proteomes" id="UP000887116">
    <property type="component" value="Unassembled WGS sequence"/>
</dbReference>
<protein>
    <submittedName>
        <fullName evidence="2">Uncharacterized protein</fullName>
    </submittedName>
</protein>
<evidence type="ECO:0000256" key="1">
    <source>
        <dbReference type="SAM" id="MobiDB-lite"/>
    </source>
</evidence>
<accession>A0A8X6FXQ2</accession>
<organism evidence="2 3">
    <name type="scientific">Trichonephila clavata</name>
    <name type="common">Joro spider</name>
    <name type="synonym">Nephila clavata</name>
    <dbReference type="NCBI Taxonomy" id="2740835"/>
    <lineage>
        <taxon>Eukaryota</taxon>
        <taxon>Metazoa</taxon>
        <taxon>Ecdysozoa</taxon>
        <taxon>Arthropoda</taxon>
        <taxon>Chelicerata</taxon>
        <taxon>Arachnida</taxon>
        <taxon>Araneae</taxon>
        <taxon>Araneomorphae</taxon>
        <taxon>Entelegynae</taxon>
        <taxon>Araneoidea</taxon>
        <taxon>Nephilidae</taxon>
        <taxon>Trichonephila</taxon>
    </lineage>
</organism>
<proteinExistence type="predicted"/>
<gene>
    <name evidence="2" type="ORF">TNCT_462211</name>
</gene>
<dbReference type="OrthoDB" id="10533236at2759"/>
<sequence>LPVKKETSEARAKITAGDRPRKKESVTRHFPIWKDSRQNIPDREIFTSAFIALHIFFKCEKSSDASCSGLDLKCDTYKETSNQCLDVPEAQIDVVVKTQTVLLTPDSANAWM</sequence>